<feature type="region of interest" description="Disordered" evidence="14">
    <location>
        <begin position="87"/>
        <end position="132"/>
    </location>
</feature>
<dbReference type="EMBL" id="HBUF01363461">
    <property type="protein sequence ID" value="CAG6722239.1"/>
    <property type="molecule type" value="Transcribed_RNA"/>
</dbReference>
<dbReference type="EMBL" id="HBUF01363460">
    <property type="protein sequence ID" value="CAG6722236.1"/>
    <property type="molecule type" value="Transcribed_RNA"/>
</dbReference>
<dbReference type="InterPro" id="IPR038765">
    <property type="entry name" value="Papain-like_cys_pep_sf"/>
</dbReference>
<feature type="compositionally biased region" description="Polar residues" evidence="14">
    <location>
        <begin position="87"/>
        <end position="97"/>
    </location>
</feature>
<sequence>MDKLASHLLAKAPSSVAIFDSFHLDNDDSDFDSDDEDWRPPPLVKPVEVKYETLKRDKVQQVYRETLGRLSLAWSKDISDDVILESQRSQTSAVPDSQRSKTSHVESSRRGKTAPGESARSTTSVAPTYPESYRKNTNKEKLLVWYCENFRRQYTMCFPERRPLVLALENECGVQKMVCTSISPSPIPLIEFKSWSGCASYVSDHIVYEPLDQPTSLPVRLRSPSTVFDSQAGHCFELSTLLVSLLLGANIDAYVVSGYATREVCLNDQCRVVCPLIPQTKSDDILIPDEANQGLKRNKYIPKPVPDYKSRFEQMMDQRRADKEEAKRKREEEVELARLAEEEKLSPDEWLGFRLHSWVLVRTKEEEFFVEPITGRRCKVNDEQYLGIESVWNHENYWVNLQSTNTRPALDFTLTNRTLWLPLLIPGVRKRSKETKTPKDIPERNSRLHNEKLRILTEIMQEKCLDIPVSWAQEVSVSLDKYIRGRYKHHKKQIQYKRAISEQYSDYKHPNGLIERVIQYVDLECELPSRKYEKFKHRVDRLYQCDTNYETEIVQEYFQPGRSDGLSYHRHLLGEASELRSSRILHFHLTSRLDRFSIAQLDKDHFTLRFDSRNDKLIEIYVEYAQPRKKPRALSEPFFGQPVLSPASQPDALGTRKSLAGGESPQSTHHTLDSPKAMGSPRGLTLRHHLGSPKPSFDSPRTSLISPKVPLKSPNVLGSPKPSFDSPKKSSLASPKASLKGSPKVPLLGSPKPSFDSPKSSKPPQGIDSPKTPTPTLRRSPTPREGLSKQVSQLDSGRKSSSFTESPRVSKSPAAALSPKPRGEGSNPADPLNGAGSSRKSVSVTMATGEGGNGASKMEGEDSILIGRDDIRSFYVKFDRSENKCHDEDVSKVIFNLQHGEVSVYYHYGELFLRKV</sequence>
<evidence type="ECO:0000259" key="15">
    <source>
        <dbReference type="Pfam" id="PF24656"/>
    </source>
</evidence>
<proteinExistence type="inferred from homology"/>
<dbReference type="InterPro" id="IPR056291">
    <property type="entry name" value="MORN_DRC7"/>
</dbReference>
<protein>
    <recommendedName>
        <fullName evidence="3">Dynein regulatory complex subunit 7</fullName>
    </recommendedName>
    <alternativeName>
        <fullName evidence="11">Coiled-coil domain-containing protein 135</fullName>
    </alternativeName>
    <alternativeName>
        <fullName evidence="12">Coiled-coil domain-containing protein lobo homolog</fullName>
    </alternativeName>
</protein>
<dbReference type="AlphaFoldDB" id="A0A8D8VET8"/>
<evidence type="ECO:0000256" key="11">
    <source>
        <dbReference type="ARBA" id="ARBA00031627"/>
    </source>
</evidence>
<keyword evidence="9" id="KW-0206">Cytoskeleton</keyword>
<feature type="domain" description="Dynein regulatory complex subunit 7 MORN" evidence="16">
    <location>
        <begin position="491"/>
        <end position="631"/>
    </location>
</feature>
<reference evidence="17" key="1">
    <citation type="submission" date="2021-05" db="EMBL/GenBank/DDBJ databases">
        <authorList>
            <person name="Alioto T."/>
            <person name="Alioto T."/>
            <person name="Gomez Garrido J."/>
        </authorList>
    </citation>
    <scope>NUCLEOTIDE SEQUENCE</scope>
</reference>
<dbReference type="Pfam" id="PF24656">
    <property type="entry name" value="CEPT76_peptidase"/>
    <property type="match status" value="1"/>
</dbReference>
<dbReference type="GO" id="GO:0031514">
    <property type="term" value="C:motile cilium"/>
    <property type="evidence" value="ECO:0007669"/>
    <property type="project" value="TreeGrafter"/>
</dbReference>
<evidence type="ECO:0000256" key="12">
    <source>
        <dbReference type="ARBA" id="ARBA00031733"/>
    </source>
</evidence>
<evidence type="ECO:0000313" key="17">
    <source>
        <dbReference type="EMBL" id="CAG6722236.1"/>
    </source>
</evidence>
<feature type="region of interest" description="Disordered" evidence="14">
    <location>
        <begin position="635"/>
        <end position="861"/>
    </location>
</feature>
<evidence type="ECO:0000256" key="10">
    <source>
        <dbReference type="ARBA" id="ARBA00023273"/>
    </source>
</evidence>
<feature type="compositionally biased region" description="Polar residues" evidence="14">
    <location>
        <begin position="789"/>
        <end position="809"/>
    </location>
</feature>
<feature type="coiled-coil region" evidence="13">
    <location>
        <begin position="309"/>
        <end position="343"/>
    </location>
</feature>
<feature type="compositionally biased region" description="Low complexity" evidence="14">
    <location>
        <begin position="774"/>
        <end position="784"/>
    </location>
</feature>
<feature type="compositionally biased region" description="Polar residues" evidence="14">
    <location>
        <begin position="835"/>
        <end position="846"/>
    </location>
</feature>
<keyword evidence="4" id="KW-0221">Differentiation</keyword>
<evidence type="ECO:0000256" key="8">
    <source>
        <dbReference type="ARBA" id="ARBA00023069"/>
    </source>
</evidence>
<dbReference type="SUPFAM" id="SSF54001">
    <property type="entry name" value="Cysteine proteinases"/>
    <property type="match status" value="1"/>
</dbReference>
<feature type="domain" description="CEP76/DRC7 peptidase-like" evidence="15">
    <location>
        <begin position="356"/>
        <end position="423"/>
    </location>
</feature>
<evidence type="ECO:0000256" key="14">
    <source>
        <dbReference type="SAM" id="MobiDB-lite"/>
    </source>
</evidence>
<feature type="compositionally biased region" description="Low complexity" evidence="14">
    <location>
        <begin position="719"/>
        <end position="740"/>
    </location>
</feature>
<dbReference type="PANTHER" id="PTHR35249:SF2">
    <property type="entry name" value="DYNEIN REGULATORY COMPLEX SUBUNIT 7"/>
    <property type="match status" value="1"/>
</dbReference>
<keyword evidence="8" id="KW-0969">Cilium</keyword>
<evidence type="ECO:0000256" key="4">
    <source>
        <dbReference type="ARBA" id="ARBA00022782"/>
    </source>
</evidence>
<evidence type="ECO:0000256" key="9">
    <source>
        <dbReference type="ARBA" id="ARBA00023212"/>
    </source>
</evidence>
<keyword evidence="7 13" id="KW-0175">Coiled coil</keyword>
<dbReference type="Pfam" id="PF24667">
    <property type="entry name" value="MORN_DRC7"/>
    <property type="match status" value="1"/>
</dbReference>
<keyword evidence="6" id="KW-0744">Spermatogenesis</keyword>
<dbReference type="GO" id="GO:0030154">
    <property type="term" value="P:cell differentiation"/>
    <property type="evidence" value="ECO:0007669"/>
    <property type="project" value="UniProtKB-KW"/>
</dbReference>
<dbReference type="Gene3D" id="3.10.620.30">
    <property type="match status" value="1"/>
</dbReference>
<dbReference type="InterPro" id="IPR033551">
    <property type="entry name" value="DRC7/lobo"/>
</dbReference>
<accession>A0A8D8VET8</accession>
<dbReference type="PANTHER" id="PTHR35249">
    <property type="entry name" value="DYNEIN REGULATORY COMPLEX SUBUNIT 7"/>
    <property type="match status" value="1"/>
</dbReference>
<keyword evidence="9" id="KW-0963">Cytoplasm</keyword>
<dbReference type="GO" id="GO:0007283">
    <property type="term" value="P:spermatogenesis"/>
    <property type="evidence" value="ECO:0007669"/>
    <property type="project" value="UniProtKB-KW"/>
</dbReference>
<comment type="similarity">
    <text evidence="2">Belongs to the DRC7 family.</text>
</comment>
<evidence type="ECO:0000256" key="5">
    <source>
        <dbReference type="ARBA" id="ARBA00022846"/>
    </source>
</evidence>
<dbReference type="GO" id="GO:0030317">
    <property type="term" value="P:flagellated sperm motility"/>
    <property type="evidence" value="ECO:0007669"/>
    <property type="project" value="TreeGrafter"/>
</dbReference>
<keyword evidence="10" id="KW-0966">Cell projection</keyword>
<evidence type="ECO:0000256" key="2">
    <source>
        <dbReference type="ARBA" id="ARBA00010738"/>
    </source>
</evidence>
<evidence type="ECO:0000256" key="6">
    <source>
        <dbReference type="ARBA" id="ARBA00022871"/>
    </source>
</evidence>
<name>A0A8D8VET8_9HEMI</name>
<comment type="subcellular location">
    <subcellularLocation>
        <location evidence="1">Cytoplasm</location>
        <location evidence="1">Cytoskeleton</location>
        <location evidence="1">Flagellum axoneme</location>
    </subcellularLocation>
</comment>
<evidence type="ECO:0000256" key="3">
    <source>
        <dbReference type="ARBA" id="ARBA00021303"/>
    </source>
</evidence>
<organism evidence="17">
    <name type="scientific">Cacopsylla melanoneura</name>
    <dbReference type="NCBI Taxonomy" id="428564"/>
    <lineage>
        <taxon>Eukaryota</taxon>
        <taxon>Metazoa</taxon>
        <taxon>Ecdysozoa</taxon>
        <taxon>Arthropoda</taxon>
        <taxon>Hexapoda</taxon>
        <taxon>Insecta</taxon>
        <taxon>Pterygota</taxon>
        <taxon>Neoptera</taxon>
        <taxon>Paraneoptera</taxon>
        <taxon>Hemiptera</taxon>
        <taxon>Sternorrhyncha</taxon>
        <taxon>Psylloidea</taxon>
        <taxon>Psyllidae</taxon>
        <taxon>Psyllinae</taxon>
        <taxon>Cacopsylla</taxon>
    </lineage>
</organism>
<evidence type="ECO:0000256" key="13">
    <source>
        <dbReference type="SAM" id="Coils"/>
    </source>
</evidence>
<feature type="compositionally biased region" description="Low complexity" evidence="14">
    <location>
        <begin position="750"/>
        <end position="764"/>
    </location>
</feature>
<dbReference type="InterPro" id="IPR056290">
    <property type="entry name" value="CEPT76/DRC7_peptidase-like_dom"/>
</dbReference>
<evidence type="ECO:0000259" key="16">
    <source>
        <dbReference type="Pfam" id="PF24667"/>
    </source>
</evidence>
<keyword evidence="5" id="KW-0282">Flagellum</keyword>
<evidence type="ECO:0000256" key="1">
    <source>
        <dbReference type="ARBA" id="ARBA00004611"/>
    </source>
</evidence>
<evidence type="ECO:0000256" key="7">
    <source>
        <dbReference type="ARBA" id="ARBA00023054"/>
    </source>
</evidence>